<dbReference type="AlphaFoldDB" id="A0A834XPA6"/>
<keyword evidence="3" id="KW-0964">Secreted</keyword>
<dbReference type="Gene3D" id="2.60.120.970">
    <property type="match status" value="1"/>
</dbReference>
<evidence type="ECO:0000259" key="9">
    <source>
        <dbReference type="PROSITE" id="PS51362"/>
    </source>
</evidence>
<evidence type="ECO:0000313" key="11">
    <source>
        <dbReference type="Proteomes" id="UP000639338"/>
    </source>
</evidence>
<evidence type="ECO:0000256" key="7">
    <source>
        <dbReference type="ARBA" id="ARBA00023180"/>
    </source>
</evidence>
<dbReference type="GO" id="GO:0005615">
    <property type="term" value="C:extracellular space"/>
    <property type="evidence" value="ECO:0007669"/>
    <property type="project" value="TreeGrafter"/>
</dbReference>
<gene>
    <name evidence="10" type="ORF">HCN44_009087</name>
</gene>
<comment type="caution">
    <text evidence="10">The sequence shown here is derived from an EMBL/GenBank/DDBJ whole genome shotgun (WGS) entry which is preliminary data.</text>
</comment>
<keyword evidence="5 8" id="KW-0339">Growth factor</keyword>
<dbReference type="InterPro" id="IPR001839">
    <property type="entry name" value="TGF-b_C"/>
</dbReference>
<evidence type="ECO:0000256" key="8">
    <source>
        <dbReference type="RuleBase" id="RU000354"/>
    </source>
</evidence>
<comment type="similarity">
    <text evidence="2 8">Belongs to the TGF-beta family.</text>
</comment>
<evidence type="ECO:0000256" key="2">
    <source>
        <dbReference type="ARBA" id="ARBA00006656"/>
    </source>
</evidence>
<dbReference type="Pfam" id="PF00019">
    <property type="entry name" value="TGF_beta"/>
    <property type="match status" value="1"/>
</dbReference>
<dbReference type="PROSITE" id="PS00250">
    <property type="entry name" value="TGF_BETA_1"/>
    <property type="match status" value="1"/>
</dbReference>
<dbReference type="InterPro" id="IPR017948">
    <property type="entry name" value="TGFb_CS"/>
</dbReference>
<evidence type="ECO:0000256" key="6">
    <source>
        <dbReference type="ARBA" id="ARBA00023157"/>
    </source>
</evidence>
<proteinExistence type="inferred from homology"/>
<sequence>MSTVKCAEYTRLFFGCRQTSGEHHHHLCSGCPHQHILTIQRKESRSSNDDLRLEAIRHQILTKLGLRNRPDINRTLTQIPRYLALETLYRAETPSTIRNINQNHHESGYSDYYFSYPYRQVDDIPNVTFDNIQSSTSHNSKTNQDIEIDDFYARTSEIISFAEAGKTLNGQPLLEFPISNNGAILQPIKVKKAILWGKVERKYSYHYQRHPRQRIQKNITLWVFRVRCENVTHLRGKELDKHLEMITSLSVNGNRLGWQRFDVTTFVNSWYMLQEESRSRLTLLIDCTGCASNIYVYTFGKKSHIKKSSVNIKSAIQDQNRPFLVVRLDSSGIKRVKRTAIDCNAADKGLCCKEKFYVSFAKLGWDDWIIAPQGYYANYCRGECTIGYRTPDTFLNYYTHVMDEYKKIDKLAGMQPCCAPVKFSSMSLIYYGPDSNIIKRDLPKMVVDECGCP</sequence>
<dbReference type="Gene3D" id="2.10.90.10">
    <property type="entry name" value="Cystine-knot cytokines"/>
    <property type="match status" value="1"/>
</dbReference>
<keyword evidence="6" id="KW-1015">Disulfide bond</keyword>
<dbReference type="GO" id="GO:0005125">
    <property type="term" value="F:cytokine activity"/>
    <property type="evidence" value="ECO:0007669"/>
    <property type="project" value="TreeGrafter"/>
</dbReference>
<keyword evidence="4" id="KW-0732">Signal</keyword>
<dbReference type="InterPro" id="IPR015615">
    <property type="entry name" value="TGF-beta-rel"/>
</dbReference>
<dbReference type="OrthoDB" id="6516235at2759"/>
<dbReference type="EMBL" id="JACMRX010000005">
    <property type="protein sequence ID" value="KAF7990098.1"/>
    <property type="molecule type" value="Genomic_DNA"/>
</dbReference>
<dbReference type="PANTHER" id="PTHR11848:SF309">
    <property type="entry name" value="INHIBIN BETA CHAIN"/>
    <property type="match status" value="1"/>
</dbReference>
<dbReference type="PROSITE" id="PS51362">
    <property type="entry name" value="TGF_BETA_2"/>
    <property type="match status" value="1"/>
</dbReference>
<dbReference type="PRINTS" id="PR00669">
    <property type="entry name" value="INHIBINA"/>
</dbReference>
<dbReference type="InterPro" id="IPR029034">
    <property type="entry name" value="Cystine-knot_cytokine"/>
</dbReference>
<dbReference type="PANTHER" id="PTHR11848">
    <property type="entry name" value="TGF-BETA FAMILY"/>
    <property type="match status" value="1"/>
</dbReference>
<dbReference type="CDD" id="cd13752">
    <property type="entry name" value="TGF_beta_INHB"/>
    <property type="match status" value="1"/>
</dbReference>
<evidence type="ECO:0000313" key="10">
    <source>
        <dbReference type="EMBL" id="KAF7990098.1"/>
    </source>
</evidence>
<dbReference type="Pfam" id="PF00688">
    <property type="entry name" value="TGFb_propeptide"/>
    <property type="match status" value="1"/>
</dbReference>
<reference evidence="10 11" key="1">
    <citation type="submission" date="2020-08" db="EMBL/GenBank/DDBJ databases">
        <title>Aphidius gifuensis genome sequencing and assembly.</title>
        <authorList>
            <person name="Du Z."/>
        </authorList>
    </citation>
    <scope>NUCLEOTIDE SEQUENCE [LARGE SCALE GENOMIC DNA]</scope>
    <source>
        <strain evidence="10">YNYX2018</strain>
        <tissue evidence="10">Adults</tissue>
    </source>
</reference>
<dbReference type="Proteomes" id="UP000639338">
    <property type="component" value="Unassembled WGS sequence"/>
</dbReference>
<protein>
    <recommendedName>
        <fullName evidence="9">TGF-beta family profile domain-containing protein</fullName>
    </recommendedName>
</protein>
<evidence type="ECO:0000256" key="1">
    <source>
        <dbReference type="ARBA" id="ARBA00004613"/>
    </source>
</evidence>
<dbReference type="SUPFAM" id="SSF57501">
    <property type="entry name" value="Cystine-knot cytokines"/>
    <property type="match status" value="1"/>
</dbReference>
<dbReference type="SMART" id="SM00204">
    <property type="entry name" value="TGFB"/>
    <property type="match status" value="1"/>
</dbReference>
<dbReference type="InterPro" id="IPR001111">
    <property type="entry name" value="TGF-b_propeptide"/>
</dbReference>
<accession>A0A834XPA6</accession>
<evidence type="ECO:0000256" key="4">
    <source>
        <dbReference type="ARBA" id="ARBA00022729"/>
    </source>
</evidence>
<evidence type="ECO:0000256" key="3">
    <source>
        <dbReference type="ARBA" id="ARBA00022525"/>
    </source>
</evidence>
<comment type="subcellular location">
    <subcellularLocation>
        <location evidence="1">Secreted</location>
    </subcellularLocation>
</comment>
<feature type="domain" description="TGF-beta family profile" evidence="9">
    <location>
        <begin position="335"/>
        <end position="453"/>
    </location>
</feature>
<dbReference type="FunFam" id="2.10.90.10:FF:000005">
    <property type="entry name" value="Inhibin beta A chain"/>
    <property type="match status" value="1"/>
</dbReference>
<name>A0A834XPA6_APHGI</name>
<dbReference type="GO" id="GO:0008083">
    <property type="term" value="F:growth factor activity"/>
    <property type="evidence" value="ECO:0007669"/>
    <property type="project" value="UniProtKB-KW"/>
</dbReference>
<keyword evidence="11" id="KW-1185">Reference proteome</keyword>
<keyword evidence="7" id="KW-0325">Glycoprotein</keyword>
<organism evidence="10 11">
    <name type="scientific">Aphidius gifuensis</name>
    <name type="common">Parasitoid wasp</name>
    <dbReference type="NCBI Taxonomy" id="684658"/>
    <lineage>
        <taxon>Eukaryota</taxon>
        <taxon>Metazoa</taxon>
        <taxon>Ecdysozoa</taxon>
        <taxon>Arthropoda</taxon>
        <taxon>Hexapoda</taxon>
        <taxon>Insecta</taxon>
        <taxon>Pterygota</taxon>
        <taxon>Neoptera</taxon>
        <taxon>Endopterygota</taxon>
        <taxon>Hymenoptera</taxon>
        <taxon>Apocrita</taxon>
        <taxon>Ichneumonoidea</taxon>
        <taxon>Braconidae</taxon>
        <taxon>Aphidiinae</taxon>
        <taxon>Aphidius</taxon>
    </lineage>
</organism>
<evidence type="ECO:0000256" key="5">
    <source>
        <dbReference type="ARBA" id="ARBA00023030"/>
    </source>
</evidence>